<dbReference type="InterPro" id="IPR052751">
    <property type="entry name" value="Plant_MAPKKK"/>
</dbReference>
<dbReference type="SMART" id="SM00220">
    <property type="entry name" value="S_TKc"/>
    <property type="match status" value="1"/>
</dbReference>
<dbReference type="AlphaFoldDB" id="A0ABD1UBP7"/>
<accession>A0ABD1UBP7</accession>
<dbReference type="EMBL" id="JBFOLJ010000007">
    <property type="protein sequence ID" value="KAL2522367.1"/>
    <property type="molecule type" value="Genomic_DNA"/>
</dbReference>
<dbReference type="PROSITE" id="PS00108">
    <property type="entry name" value="PROTEIN_KINASE_ST"/>
    <property type="match status" value="1"/>
</dbReference>
<dbReference type="InterPro" id="IPR008271">
    <property type="entry name" value="Ser/Thr_kinase_AS"/>
</dbReference>
<feature type="domain" description="Protein kinase" evidence="1">
    <location>
        <begin position="1"/>
        <end position="125"/>
    </location>
</feature>
<comment type="caution">
    <text evidence="2">The sequence shown here is derived from an EMBL/GenBank/DDBJ whole genome shotgun (WGS) entry which is preliminary data.</text>
</comment>
<dbReference type="PANTHER" id="PTHR48011">
    <property type="entry name" value="CCR4-NOT TRANSCRIPTIONAL COMPLEX SUBUNIT CAF120-RELATED"/>
    <property type="match status" value="1"/>
</dbReference>
<organism evidence="2 3">
    <name type="scientific">Forsythia ovata</name>
    <dbReference type="NCBI Taxonomy" id="205694"/>
    <lineage>
        <taxon>Eukaryota</taxon>
        <taxon>Viridiplantae</taxon>
        <taxon>Streptophyta</taxon>
        <taxon>Embryophyta</taxon>
        <taxon>Tracheophyta</taxon>
        <taxon>Spermatophyta</taxon>
        <taxon>Magnoliopsida</taxon>
        <taxon>eudicotyledons</taxon>
        <taxon>Gunneridae</taxon>
        <taxon>Pentapetalae</taxon>
        <taxon>asterids</taxon>
        <taxon>lamiids</taxon>
        <taxon>Lamiales</taxon>
        <taxon>Oleaceae</taxon>
        <taxon>Forsythieae</taxon>
        <taxon>Forsythia</taxon>
    </lineage>
</organism>
<keyword evidence="3" id="KW-1185">Reference proteome</keyword>
<dbReference type="PROSITE" id="PS50011">
    <property type="entry name" value="PROTEIN_KINASE_DOM"/>
    <property type="match status" value="1"/>
</dbReference>
<dbReference type="InterPro" id="IPR000719">
    <property type="entry name" value="Prot_kinase_dom"/>
</dbReference>
<evidence type="ECO:0000313" key="3">
    <source>
        <dbReference type="Proteomes" id="UP001604277"/>
    </source>
</evidence>
<dbReference type="SUPFAM" id="SSF56112">
    <property type="entry name" value="Protein kinase-like (PK-like)"/>
    <property type="match status" value="1"/>
</dbReference>
<name>A0ABD1UBP7_9LAMI</name>
<proteinExistence type="predicted"/>
<sequence length="125" mass="13824">MVRGFNYLHLNGVVHGDIKGQNILIGEDGLKIADFGCSKLIHDDDDSVAGKSRFFGTSAYMAPEVSRDEEQEFAADIWSLGCTVIEMATGFSPWPEIHDPGLIQNIWASQVDYVTYLKGQTKLIT</sequence>
<dbReference type="Proteomes" id="UP001604277">
    <property type="component" value="Unassembled WGS sequence"/>
</dbReference>
<dbReference type="Pfam" id="PF00069">
    <property type="entry name" value="Pkinase"/>
    <property type="match status" value="1"/>
</dbReference>
<protein>
    <submittedName>
        <fullName evidence="2">Mitogen-activated protein kinase kinase kinase 15</fullName>
    </submittedName>
</protein>
<dbReference type="GO" id="GO:0016301">
    <property type="term" value="F:kinase activity"/>
    <property type="evidence" value="ECO:0007669"/>
    <property type="project" value="UniProtKB-KW"/>
</dbReference>
<evidence type="ECO:0000313" key="2">
    <source>
        <dbReference type="EMBL" id="KAL2522367.1"/>
    </source>
</evidence>
<keyword evidence="2" id="KW-0808">Transferase</keyword>
<reference evidence="3" key="1">
    <citation type="submission" date="2024-07" db="EMBL/GenBank/DDBJ databases">
        <title>Two chromosome-level genome assemblies of Korean endemic species Abeliophyllum distichum and Forsythia ovata (Oleaceae).</title>
        <authorList>
            <person name="Jang H."/>
        </authorList>
    </citation>
    <scope>NUCLEOTIDE SEQUENCE [LARGE SCALE GENOMIC DNA]</scope>
</reference>
<dbReference type="PANTHER" id="PTHR48011:SF76">
    <property type="entry name" value="MITOGEN-ACTIVATED PROTEIN KINASE KINASE KINASE 15"/>
    <property type="match status" value="1"/>
</dbReference>
<gene>
    <name evidence="2" type="ORF">Fot_26290</name>
</gene>
<keyword evidence="2" id="KW-0418">Kinase</keyword>
<dbReference type="InterPro" id="IPR011009">
    <property type="entry name" value="Kinase-like_dom_sf"/>
</dbReference>
<evidence type="ECO:0000259" key="1">
    <source>
        <dbReference type="PROSITE" id="PS50011"/>
    </source>
</evidence>
<dbReference type="Gene3D" id="1.10.510.10">
    <property type="entry name" value="Transferase(Phosphotransferase) domain 1"/>
    <property type="match status" value="1"/>
</dbReference>